<dbReference type="GO" id="GO:0006357">
    <property type="term" value="P:regulation of transcription by RNA polymerase II"/>
    <property type="evidence" value="ECO:0007669"/>
    <property type="project" value="InterPro"/>
</dbReference>
<evidence type="ECO:0000256" key="4">
    <source>
        <dbReference type="ARBA" id="ARBA00023163"/>
    </source>
</evidence>
<dbReference type="EMBL" id="JAKWFO010000001">
    <property type="protein sequence ID" value="KAI9639238.1"/>
    <property type="molecule type" value="Genomic_DNA"/>
</dbReference>
<reference evidence="7" key="1">
    <citation type="journal article" date="2022" name="G3 (Bethesda)">
        <title>High quality genome of the basidiomycete yeast Dioszegia hungarica PDD-24b-2 isolated from cloud water.</title>
        <authorList>
            <person name="Jarrige D."/>
            <person name="Haridas S."/>
            <person name="Bleykasten-Grosshans C."/>
            <person name="Joly M."/>
            <person name="Nadalig T."/>
            <person name="Sancelme M."/>
            <person name="Vuilleumier S."/>
            <person name="Grigoriev I.V."/>
            <person name="Amato P."/>
            <person name="Bringel F."/>
        </authorList>
    </citation>
    <scope>NUCLEOTIDE SEQUENCE</scope>
    <source>
        <strain evidence="7">PDD-24b-2</strain>
    </source>
</reference>
<dbReference type="InterPro" id="IPR019145">
    <property type="entry name" value="Mediator_Med10"/>
</dbReference>
<comment type="subunit">
    <text evidence="6">Component of the Mediator complex.</text>
</comment>
<dbReference type="GO" id="GO:0003712">
    <property type="term" value="F:transcription coregulator activity"/>
    <property type="evidence" value="ECO:0007669"/>
    <property type="project" value="InterPro"/>
</dbReference>
<dbReference type="Pfam" id="PF09748">
    <property type="entry name" value="Med10"/>
    <property type="match status" value="1"/>
</dbReference>
<keyword evidence="3 6" id="KW-0805">Transcription regulation</keyword>
<keyword evidence="6" id="KW-0010">Activator</keyword>
<comment type="function">
    <text evidence="6">Component of the Mediator complex, a coactivator involved in the regulated transcription of nearly all RNA polymerase II-dependent genes. Mediator functions as a bridge to convey information from gene-specific regulatory proteins to the basal RNA polymerase II transcription machinery. Mediator is recruited to promoters by direct interactions with regulatory proteins and serves as a scaffold for the assembly of a functional preinitiation complex with RNA polymerase II and the general transcription factors.</text>
</comment>
<evidence type="ECO:0000256" key="6">
    <source>
        <dbReference type="RuleBase" id="RU364146"/>
    </source>
</evidence>
<dbReference type="GO" id="GO:0016592">
    <property type="term" value="C:mediator complex"/>
    <property type="evidence" value="ECO:0007669"/>
    <property type="project" value="InterPro"/>
</dbReference>
<evidence type="ECO:0000256" key="3">
    <source>
        <dbReference type="ARBA" id="ARBA00023015"/>
    </source>
</evidence>
<sequence length="181" mass="19612">MPPVDTEAEQAAIRQEVEQHLLRLSQDLYEMEICAGDVGQGMEGAVPAYMAKINLSLKVLSDLSGRMTEGVPRQVVEKIDTYSNPHSYTKTTLTRATGENQYALGRMLGLESFRSQLQDALSADFPQIPLPDRRHTPLHALGHVNGMINGGQGEQTSEQVVGVNGNMKEAPAHPNGVSSSS</sequence>
<name>A0AA38LXZ8_9TREE</name>
<organism evidence="7 8">
    <name type="scientific">Dioszegia hungarica</name>
    <dbReference type="NCBI Taxonomy" id="4972"/>
    <lineage>
        <taxon>Eukaryota</taxon>
        <taxon>Fungi</taxon>
        <taxon>Dikarya</taxon>
        <taxon>Basidiomycota</taxon>
        <taxon>Agaricomycotina</taxon>
        <taxon>Tremellomycetes</taxon>
        <taxon>Tremellales</taxon>
        <taxon>Bulleribasidiaceae</taxon>
        <taxon>Dioszegia</taxon>
    </lineage>
</organism>
<evidence type="ECO:0000313" key="7">
    <source>
        <dbReference type="EMBL" id="KAI9639238.1"/>
    </source>
</evidence>
<keyword evidence="4 6" id="KW-0804">Transcription</keyword>
<protein>
    <recommendedName>
        <fullName evidence="6">Mediator of RNA polymerase II transcription subunit 10</fullName>
    </recommendedName>
    <alternativeName>
        <fullName evidence="6">Mediator complex subunit 10</fullName>
    </alternativeName>
</protein>
<evidence type="ECO:0000256" key="5">
    <source>
        <dbReference type="ARBA" id="ARBA00023242"/>
    </source>
</evidence>
<dbReference type="Proteomes" id="UP001164286">
    <property type="component" value="Unassembled WGS sequence"/>
</dbReference>
<keyword evidence="5 6" id="KW-0539">Nucleus</keyword>
<gene>
    <name evidence="6" type="primary">MED10</name>
    <name evidence="7" type="ORF">MKK02DRAFT_39533</name>
</gene>
<comment type="similarity">
    <text evidence="2 6">Belongs to the Mediator complex subunit 10 family.</text>
</comment>
<dbReference type="AlphaFoldDB" id="A0AA38LXZ8"/>
<accession>A0AA38LXZ8</accession>
<comment type="subcellular location">
    <subcellularLocation>
        <location evidence="1 6">Nucleus</location>
    </subcellularLocation>
</comment>
<evidence type="ECO:0000256" key="2">
    <source>
        <dbReference type="ARBA" id="ARBA00005389"/>
    </source>
</evidence>
<evidence type="ECO:0000313" key="8">
    <source>
        <dbReference type="Proteomes" id="UP001164286"/>
    </source>
</evidence>
<proteinExistence type="inferred from homology"/>
<keyword evidence="8" id="KW-1185">Reference proteome</keyword>
<evidence type="ECO:0000256" key="1">
    <source>
        <dbReference type="ARBA" id="ARBA00004123"/>
    </source>
</evidence>
<comment type="caution">
    <text evidence="7">The sequence shown here is derived from an EMBL/GenBank/DDBJ whole genome shotgun (WGS) entry which is preliminary data.</text>
</comment>